<name>A0ABR3V8L3_HUMIN</name>
<keyword evidence="5" id="KW-1185">Reference proteome</keyword>
<feature type="compositionally biased region" description="Low complexity" evidence="2">
    <location>
        <begin position="399"/>
        <end position="411"/>
    </location>
</feature>
<dbReference type="InterPro" id="IPR027450">
    <property type="entry name" value="AlkB-like"/>
</dbReference>
<dbReference type="InterPro" id="IPR037151">
    <property type="entry name" value="AlkB-like_sf"/>
</dbReference>
<dbReference type="CDD" id="cd00431">
    <property type="entry name" value="cysteine_hydrolases"/>
    <property type="match status" value="1"/>
</dbReference>
<dbReference type="Gene3D" id="2.60.120.590">
    <property type="entry name" value="Alpha-ketoglutarate-dependent dioxygenase AlkB-like"/>
    <property type="match status" value="1"/>
</dbReference>
<evidence type="ECO:0000313" key="5">
    <source>
        <dbReference type="Proteomes" id="UP001583172"/>
    </source>
</evidence>
<feature type="compositionally biased region" description="Basic and acidic residues" evidence="2">
    <location>
        <begin position="650"/>
        <end position="659"/>
    </location>
</feature>
<dbReference type="Proteomes" id="UP001583172">
    <property type="component" value="Unassembled WGS sequence"/>
</dbReference>
<feature type="compositionally biased region" description="Basic and acidic residues" evidence="2">
    <location>
        <begin position="341"/>
        <end position="398"/>
    </location>
</feature>
<feature type="compositionally biased region" description="Polar residues" evidence="2">
    <location>
        <begin position="326"/>
        <end position="337"/>
    </location>
</feature>
<feature type="region of interest" description="Disordered" evidence="2">
    <location>
        <begin position="82"/>
        <end position="105"/>
    </location>
</feature>
<dbReference type="Pfam" id="PF00857">
    <property type="entry name" value="Isochorismatase"/>
    <property type="match status" value="1"/>
</dbReference>
<comment type="similarity">
    <text evidence="1">Belongs to the isochorismatase family.</text>
</comment>
<dbReference type="InterPro" id="IPR000868">
    <property type="entry name" value="Isochorismatase-like_dom"/>
</dbReference>
<feature type="domain" description="Fe2OG dioxygenase" evidence="3">
    <location>
        <begin position="584"/>
        <end position="734"/>
    </location>
</feature>
<gene>
    <name evidence="4" type="ORF">VTJ49DRAFT_3269</name>
</gene>
<dbReference type="Gene3D" id="3.40.50.850">
    <property type="entry name" value="Isochorismatase-like"/>
    <property type="match status" value="1"/>
</dbReference>
<organism evidence="4 5">
    <name type="scientific">Humicola insolens</name>
    <name type="common">Soft-rot fungus</name>
    <dbReference type="NCBI Taxonomy" id="85995"/>
    <lineage>
        <taxon>Eukaryota</taxon>
        <taxon>Fungi</taxon>
        <taxon>Dikarya</taxon>
        <taxon>Ascomycota</taxon>
        <taxon>Pezizomycotina</taxon>
        <taxon>Sordariomycetes</taxon>
        <taxon>Sordariomycetidae</taxon>
        <taxon>Sordariales</taxon>
        <taxon>Chaetomiaceae</taxon>
        <taxon>Mycothermus</taxon>
    </lineage>
</organism>
<evidence type="ECO:0000313" key="4">
    <source>
        <dbReference type="EMBL" id="KAL1837902.1"/>
    </source>
</evidence>
<comment type="caution">
    <text evidence="4">The sequence shown here is derived from an EMBL/GenBank/DDBJ whole genome shotgun (WGS) entry which is preliminary data.</text>
</comment>
<feature type="region of interest" description="Disordered" evidence="2">
    <location>
        <begin position="626"/>
        <end position="687"/>
    </location>
</feature>
<feature type="region of interest" description="Disordered" evidence="2">
    <location>
        <begin position="255"/>
        <end position="487"/>
    </location>
</feature>
<feature type="compositionally biased region" description="Polar residues" evidence="2">
    <location>
        <begin position="448"/>
        <end position="467"/>
    </location>
</feature>
<protein>
    <recommendedName>
        <fullName evidence="3">Fe2OG dioxygenase domain-containing protein</fullName>
    </recommendedName>
</protein>
<dbReference type="InterPro" id="IPR032854">
    <property type="entry name" value="ALKBH3"/>
</dbReference>
<proteinExistence type="inferred from homology"/>
<dbReference type="InterPro" id="IPR036380">
    <property type="entry name" value="Isochorismatase-like_sf"/>
</dbReference>
<dbReference type="Pfam" id="PF13532">
    <property type="entry name" value="2OG-FeII_Oxy_2"/>
    <property type="match status" value="1"/>
</dbReference>
<dbReference type="SUPFAM" id="SSF52499">
    <property type="entry name" value="Isochorismatase-like hydrolases"/>
    <property type="match status" value="1"/>
</dbReference>
<accession>A0ABR3V8L3</accession>
<dbReference type="PROSITE" id="PS51471">
    <property type="entry name" value="FE2OG_OXY"/>
    <property type="match status" value="1"/>
</dbReference>
<dbReference type="InterPro" id="IPR005123">
    <property type="entry name" value="Oxoglu/Fe-dep_dioxygenase_dom"/>
</dbReference>
<reference evidence="4 5" key="1">
    <citation type="journal article" date="2024" name="Commun. Biol.">
        <title>Comparative genomic analysis of thermophilic fungi reveals convergent evolutionary adaptations and gene losses.</title>
        <authorList>
            <person name="Steindorff A.S."/>
            <person name="Aguilar-Pontes M.V."/>
            <person name="Robinson A.J."/>
            <person name="Andreopoulos B."/>
            <person name="LaButti K."/>
            <person name="Kuo A."/>
            <person name="Mondo S."/>
            <person name="Riley R."/>
            <person name="Otillar R."/>
            <person name="Haridas S."/>
            <person name="Lipzen A."/>
            <person name="Grimwood J."/>
            <person name="Schmutz J."/>
            <person name="Clum A."/>
            <person name="Reid I.D."/>
            <person name="Moisan M.C."/>
            <person name="Butler G."/>
            <person name="Nguyen T.T.M."/>
            <person name="Dewar K."/>
            <person name="Conant G."/>
            <person name="Drula E."/>
            <person name="Henrissat B."/>
            <person name="Hansel C."/>
            <person name="Singer S."/>
            <person name="Hutchinson M.I."/>
            <person name="de Vries R.P."/>
            <person name="Natvig D.O."/>
            <person name="Powell A.J."/>
            <person name="Tsang A."/>
            <person name="Grigoriev I.V."/>
        </authorList>
    </citation>
    <scope>NUCLEOTIDE SEQUENCE [LARGE SCALE GENOMIC DNA]</scope>
    <source>
        <strain evidence="4 5">CBS 620.91</strain>
    </source>
</reference>
<evidence type="ECO:0000259" key="3">
    <source>
        <dbReference type="PROSITE" id="PS51471"/>
    </source>
</evidence>
<feature type="compositionally biased region" description="Basic and acidic residues" evidence="2">
    <location>
        <begin position="430"/>
        <end position="440"/>
    </location>
</feature>
<dbReference type="SUPFAM" id="SSF51197">
    <property type="entry name" value="Clavaminate synthase-like"/>
    <property type="match status" value="1"/>
</dbReference>
<evidence type="ECO:0000256" key="1">
    <source>
        <dbReference type="ARBA" id="ARBA00006336"/>
    </source>
</evidence>
<feature type="region of interest" description="Disordered" evidence="2">
    <location>
        <begin position="851"/>
        <end position="870"/>
    </location>
</feature>
<evidence type="ECO:0000256" key="2">
    <source>
        <dbReference type="SAM" id="MobiDB-lite"/>
    </source>
</evidence>
<dbReference type="PANTHER" id="PTHR31212:SF5">
    <property type="entry name" value="ISOCHORISMATASE FAMILY PROTEIN FAMILY (AFU_ORTHOLOGUE AFUA_3G14500)"/>
    <property type="match status" value="1"/>
</dbReference>
<sequence length="1061" mass="114700">MSLPFPFNPSMIPAIRTRKALLILDLQNDFVSPDGPLYVEEPAGYVGRILEVAKAFRESGAGDIIWVRSEFDQNVPLMGDEEQVIVSDSPPRQRKPEPLSSRGRKLISPLHDSAAMENDDEAFLSVGTRQDKPVCARKGTKGAELAPEVKAAVANRDIVYTKTHYNAFAAGQKPQLVQLLRGRFVTDMYICGALTNVGIYATALGAGQHGYDVTLLDDCCGFRKGVRHLTAIRQLVELTGCGVVSAETLLEELKESSAQTTAASQTKSTGLSPVMSKMTLASSASSSPASAPPSSHPNPRTSKPAPPQPGRDDSDSAPPQPRCRRTASNQSTESSGAPTRPSHDTEHRDAESDRPSSHHESNESTHRQAAKPEEAQRSVQEESKDVENAGELEKDKKGPAPSSSALPSTLPRDVEAERSRGVVGNGDEQAESRRDIKEWLPAEDTAAAHTTQPNPEQSQQQVTSSANEPHPPPTMASPEPAQTQQHTPVVGEALCEGDTSVITNVLPPSLAADAFERLLDEVAWGSMTHLGGEVPRRIAVQGEVAADGSMPVYRHPADESPPLLPFSPTVRKIKEVVEQHLGHELNHVLIQHYRSGNDYISEHSDKTLDIAKRSFIANVSLGAERTMVFRTKRPPKETKQQQQQPQPKASNKEDNHSDPDDATTTTPSKEKPAAARRSIQRAPLPHNSLLRMGLATNAAWTHAIRQDKRSDRDKTPSELAYSGARISLTFRLISTFIDASQHHIWGQGATCKTREGAKTVVNGQTDEAVRLLQAFGRENNTGSEFDWEGVYGQGFDVLHMGTPKRFFAASVSGSGSGGKDAEIANLRVAMALAELGIGYAKGSLEGGEVRFEDNNDFDGAGTTPPPPPAAQAQTRRMVVIDGHANVLRYLDAVYGAGRRYDQLPPGEVARRFMRLQRALDLWEVWRGTVEEVVGADTTSTGGAVDDGQKKLLEKLLKREMEEWEGWAQEAESAAKAEAEAGVGAGGGGDGGSFYIAATSQASPADFALWPVLHDMVRTCGEGWLCGESLGRYYAAFRRRSSVAKALGMVGEVVSKEKTGES</sequence>
<dbReference type="PANTHER" id="PTHR31212">
    <property type="entry name" value="ALPHA-KETOGLUTARATE-DEPENDENT DIOXYGENASE ALKB HOMOLOG 3"/>
    <property type="match status" value="1"/>
</dbReference>
<dbReference type="EMBL" id="JAZGSY010000253">
    <property type="protein sequence ID" value="KAL1837902.1"/>
    <property type="molecule type" value="Genomic_DNA"/>
</dbReference>
<feature type="compositionally biased region" description="Low complexity" evidence="2">
    <location>
        <begin position="256"/>
        <end position="269"/>
    </location>
</feature>